<keyword evidence="3" id="KW-1185">Reference proteome</keyword>
<dbReference type="AlphaFoldDB" id="A0A517DSG4"/>
<name>A0A517DSG4_9FIRM</name>
<dbReference type="EMBL" id="CP036259">
    <property type="protein sequence ID" value="QDR80226.1"/>
    <property type="molecule type" value="Genomic_DNA"/>
</dbReference>
<feature type="region of interest" description="Disordered" evidence="1">
    <location>
        <begin position="302"/>
        <end position="327"/>
    </location>
</feature>
<organism evidence="2 3">
    <name type="scientific">Sporomusa termitida</name>
    <dbReference type="NCBI Taxonomy" id="2377"/>
    <lineage>
        <taxon>Bacteria</taxon>
        <taxon>Bacillati</taxon>
        <taxon>Bacillota</taxon>
        <taxon>Negativicutes</taxon>
        <taxon>Selenomonadales</taxon>
        <taxon>Sporomusaceae</taxon>
        <taxon>Sporomusa</taxon>
    </lineage>
</organism>
<evidence type="ECO:0000256" key="1">
    <source>
        <dbReference type="SAM" id="MobiDB-lite"/>
    </source>
</evidence>
<accession>A0A517DSG4</accession>
<reference evidence="2 3" key="1">
    <citation type="submission" date="2019-02" db="EMBL/GenBank/DDBJ databases">
        <title>Closed genome of Sporomusa termitida DSM 4440.</title>
        <authorList>
            <person name="Poehlein A."/>
            <person name="Daniel R."/>
        </authorList>
    </citation>
    <scope>NUCLEOTIDE SEQUENCE [LARGE SCALE GENOMIC DNA]</scope>
    <source>
        <strain evidence="2 3">DSM 4440</strain>
    </source>
</reference>
<feature type="region of interest" description="Disordered" evidence="1">
    <location>
        <begin position="137"/>
        <end position="167"/>
    </location>
</feature>
<proteinExistence type="predicted"/>
<gene>
    <name evidence="2" type="ORF">SPTER_15450</name>
</gene>
<feature type="compositionally biased region" description="Acidic residues" evidence="1">
    <location>
        <begin position="17"/>
        <end position="48"/>
    </location>
</feature>
<feature type="compositionally biased region" description="Acidic residues" evidence="1">
    <location>
        <begin position="69"/>
        <end position="79"/>
    </location>
</feature>
<dbReference type="RefSeq" id="WP_144349811.1">
    <property type="nucleotide sequence ID" value="NZ_CP036259.1"/>
</dbReference>
<evidence type="ECO:0000313" key="3">
    <source>
        <dbReference type="Proteomes" id="UP000320776"/>
    </source>
</evidence>
<evidence type="ECO:0000313" key="2">
    <source>
        <dbReference type="EMBL" id="QDR80226.1"/>
    </source>
</evidence>
<dbReference type="Proteomes" id="UP000320776">
    <property type="component" value="Chromosome"/>
</dbReference>
<dbReference type="KEGG" id="sted:SPTER_15450"/>
<feature type="compositionally biased region" description="Basic and acidic residues" evidence="1">
    <location>
        <begin position="80"/>
        <end position="105"/>
    </location>
</feature>
<feature type="compositionally biased region" description="Basic and acidic residues" evidence="1">
    <location>
        <begin position="145"/>
        <end position="157"/>
    </location>
</feature>
<feature type="region of interest" description="Disordered" evidence="1">
    <location>
        <begin position="12"/>
        <end position="120"/>
    </location>
</feature>
<protein>
    <submittedName>
        <fullName evidence="2">Uncharacterized protein</fullName>
    </submittedName>
</protein>
<sequence length="358" mass="39880">MEEYKLNFFELQLFAEGEGDEDTDTGDQEDIDDTNIGPDDDAGEDGEPTGDPLALPGKLGLKDGRLEYIDEDDDGDAGEGGEKEKQETGTEQKKTSGDDDGEKKPSFYSPEELSLADITKLDPARIPPEAMPFYRALVASQVKPPETKETEKKKEEPARDDEAESDNTAALQEVAKILAKKGEEYDPFSAEHQALLFQQIAKMDRAKTDVATQNQVREAEQKQTYELFAAEIAAAQKTDGADFEGIDKLAAEHLQTLPYQKAAPVAAAIQRLSQNQLTKEDIPIIKGYWEDCRREYFAKKTGVSKEPKKVPPQTLKPGNDTKETKERFNAKDLGDMNQDERIEYYKRTGFADRIANLG</sequence>